<gene>
    <name evidence="1" type="ORF">METZ01_LOCUS229331</name>
</gene>
<protein>
    <submittedName>
        <fullName evidence="1">Uncharacterized protein</fullName>
    </submittedName>
</protein>
<reference evidence="1" key="1">
    <citation type="submission" date="2018-05" db="EMBL/GenBank/DDBJ databases">
        <authorList>
            <person name="Lanie J.A."/>
            <person name="Ng W.-L."/>
            <person name="Kazmierczak K.M."/>
            <person name="Andrzejewski T.M."/>
            <person name="Davidsen T.M."/>
            <person name="Wayne K.J."/>
            <person name="Tettelin H."/>
            <person name="Glass J.I."/>
            <person name="Rusch D."/>
            <person name="Podicherti R."/>
            <person name="Tsui H.-C.T."/>
            <person name="Winkler M.E."/>
        </authorList>
    </citation>
    <scope>NUCLEOTIDE SEQUENCE</scope>
</reference>
<dbReference type="EMBL" id="UINC01056440">
    <property type="protein sequence ID" value="SVB76477.1"/>
    <property type="molecule type" value="Genomic_DNA"/>
</dbReference>
<sequence>MLDLGMCGLVEPDRARLVAMIDALCDRVTG</sequence>
<name>A0A382GPC8_9ZZZZ</name>
<organism evidence="1">
    <name type="scientific">marine metagenome</name>
    <dbReference type="NCBI Taxonomy" id="408172"/>
    <lineage>
        <taxon>unclassified sequences</taxon>
        <taxon>metagenomes</taxon>
        <taxon>ecological metagenomes</taxon>
    </lineage>
</organism>
<evidence type="ECO:0000313" key="1">
    <source>
        <dbReference type="EMBL" id="SVB76477.1"/>
    </source>
</evidence>
<dbReference type="AlphaFoldDB" id="A0A382GPC8"/>
<accession>A0A382GPC8</accession>
<proteinExistence type="predicted"/>